<feature type="domain" description="HTH tetR-type" evidence="3">
    <location>
        <begin position="11"/>
        <end position="71"/>
    </location>
</feature>
<dbReference type="GO" id="GO:0003677">
    <property type="term" value="F:DNA binding"/>
    <property type="evidence" value="ECO:0007669"/>
    <property type="project" value="UniProtKB-UniRule"/>
</dbReference>
<protein>
    <submittedName>
        <fullName evidence="4">Transcriptional regulator</fullName>
    </submittedName>
</protein>
<dbReference type="InterPro" id="IPR001647">
    <property type="entry name" value="HTH_TetR"/>
</dbReference>
<dbReference type="Pfam" id="PF00440">
    <property type="entry name" value="TetR_N"/>
    <property type="match status" value="1"/>
</dbReference>
<evidence type="ECO:0000256" key="2">
    <source>
        <dbReference type="PROSITE-ProRule" id="PRU00335"/>
    </source>
</evidence>
<evidence type="ECO:0000313" key="5">
    <source>
        <dbReference type="Proteomes" id="UP000019251"/>
    </source>
</evidence>
<dbReference type="RefSeq" id="WP_052009117.1">
    <property type="nucleotide sequence ID" value="NZ_AODG01000007.1"/>
</dbReference>
<dbReference type="AlphaFoldDB" id="A0A829R9D0"/>
<proteinExistence type="predicted"/>
<name>A0A829R9D0_LISGR</name>
<dbReference type="SUPFAM" id="SSF46689">
    <property type="entry name" value="Homeodomain-like"/>
    <property type="match status" value="1"/>
</dbReference>
<dbReference type="Gene3D" id="1.10.357.10">
    <property type="entry name" value="Tetracycline Repressor, domain 2"/>
    <property type="match status" value="1"/>
</dbReference>
<dbReference type="PANTHER" id="PTHR43479">
    <property type="entry name" value="ACREF/ENVCD OPERON REPRESSOR-RELATED"/>
    <property type="match status" value="1"/>
</dbReference>
<evidence type="ECO:0000256" key="1">
    <source>
        <dbReference type="ARBA" id="ARBA00023125"/>
    </source>
</evidence>
<keyword evidence="1 2" id="KW-0238">DNA-binding</keyword>
<accession>A0A829R9D0</accession>
<feature type="DNA-binding region" description="H-T-H motif" evidence="2">
    <location>
        <begin position="34"/>
        <end position="53"/>
    </location>
</feature>
<dbReference type="InterPro" id="IPR009057">
    <property type="entry name" value="Homeodomain-like_sf"/>
</dbReference>
<dbReference type="PANTHER" id="PTHR43479:SF11">
    <property type="entry name" value="ACREF_ENVCD OPERON REPRESSOR-RELATED"/>
    <property type="match status" value="1"/>
</dbReference>
<dbReference type="Proteomes" id="UP000019251">
    <property type="component" value="Unassembled WGS sequence"/>
</dbReference>
<reference evidence="4 5" key="1">
    <citation type="submission" date="2012-12" db="EMBL/GenBank/DDBJ databases">
        <title>Novel taxa of Listeriaceae from agricultural environments in the United States.</title>
        <authorList>
            <person name="den Bakker H.C."/>
            <person name="Allred A."/>
            <person name="Warchocki S."/>
            <person name="Wright E.M."/>
            <person name="Burrell A."/>
            <person name="Nightingale K.K."/>
            <person name="Kephart D."/>
            <person name="Wiedmann M."/>
        </authorList>
    </citation>
    <scope>NUCLEOTIDE SEQUENCE [LARGE SCALE GENOMIC DNA]</scope>
    <source>
        <strain evidence="4 5">FSL F6-1183</strain>
    </source>
</reference>
<gene>
    <name evidence="4" type="ORF">LMUR_05657</name>
</gene>
<organism evidence="4 5">
    <name type="scientific">Listeria grayi FSL F6-1183</name>
    <dbReference type="NCBI Taxonomy" id="1265827"/>
    <lineage>
        <taxon>Bacteria</taxon>
        <taxon>Bacillati</taxon>
        <taxon>Bacillota</taxon>
        <taxon>Bacilli</taxon>
        <taxon>Bacillales</taxon>
        <taxon>Listeriaceae</taxon>
        <taxon>Listeria</taxon>
    </lineage>
</organism>
<evidence type="ECO:0000259" key="3">
    <source>
        <dbReference type="PROSITE" id="PS50977"/>
    </source>
</evidence>
<evidence type="ECO:0000313" key="4">
    <source>
        <dbReference type="EMBL" id="EUJ28566.1"/>
    </source>
</evidence>
<sequence length="178" mass="20994">MVETYADSQRQLTQESIFTAFTRLLATKKFHEISVTEITRIAGVSRMAFYRNYANKEEIVTTYLDRLFQVFFEKISKDNVIDHYSIFYAYFEYIKANMEQITLFLTTELSDLVYEKFQTFVNKTQQLLFTHYPEDEFCPFVREYSAAGLFSLTKKWITDGCTGNIEKLALFLSQQSLN</sequence>
<comment type="caution">
    <text evidence="4">The sequence shown here is derived from an EMBL/GenBank/DDBJ whole genome shotgun (WGS) entry which is preliminary data.</text>
</comment>
<dbReference type="PROSITE" id="PS50977">
    <property type="entry name" value="HTH_TETR_2"/>
    <property type="match status" value="1"/>
</dbReference>
<dbReference type="EMBL" id="AODG01000007">
    <property type="protein sequence ID" value="EUJ28566.1"/>
    <property type="molecule type" value="Genomic_DNA"/>
</dbReference>
<dbReference type="InterPro" id="IPR050624">
    <property type="entry name" value="HTH-type_Tx_Regulator"/>
</dbReference>